<comment type="caution">
    <text evidence="6">The sequence shown here is derived from an EMBL/GenBank/DDBJ whole genome shotgun (WGS) entry which is preliminary data.</text>
</comment>
<keyword evidence="2" id="KW-0479">Metal-binding</keyword>
<sequence>MESTTLAILLILPVVLIMLRQGYILSRRKKTNALMPPEASGGFPIVGHLCYLTKKPLHRKLMQLAQSYGNMFCLRLGNRYVVVVSSASIAEKCLQMQDLSNRPRLPSGRIIAFEWSTMGTVNYGEHMIFLRRVAKDHLLSTQQMRELSWMMARELRSFLVGLFRHGGGVDKRVELKSRLFELLMNLLMAMMCGKKNSGADGDEEARWFRVMVQETMALSGLSNTWDFMPAPLRWMDIGGLGRRLQKLCASRTAFLQRLIDEQRASMDSDTQSPSTMISAMLSKQQRDPERYNDNVIRSLLVSLLEAGTSTTADTIEWAMSLLLNHDDAMRRVVAEIQACVSSQTLLTASDLARLPSSTVLSRRRCDYIHQHRSSFLMKPPRIARWETMLSPVAP</sequence>
<dbReference type="GO" id="GO:0016705">
    <property type="term" value="F:oxidoreductase activity, acting on paired donors, with incorporation or reduction of molecular oxygen"/>
    <property type="evidence" value="ECO:0007669"/>
    <property type="project" value="InterPro"/>
</dbReference>
<dbReference type="GO" id="GO:0005506">
    <property type="term" value="F:iron ion binding"/>
    <property type="evidence" value="ECO:0007669"/>
    <property type="project" value="InterPro"/>
</dbReference>
<dbReference type="AlphaFoldDB" id="A0A5J9V491"/>
<dbReference type="SUPFAM" id="SSF48264">
    <property type="entry name" value="Cytochrome P450"/>
    <property type="match status" value="1"/>
</dbReference>
<keyword evidence="3" id="KW-0560">Oxidoreductase</keyword>
<keyword evidence="5" id="KW-0472">Membrane</keyword>
<evidence type="ECO:0000256" key="1">
    <source>
        <dbReference type="ARBA" id="ARBA00022617"/>
    </source>
</evidence>
<accession>A0A5J9V491</accession>
<dbReference type="InterPro" id="IPR050651">
    <property type="entry name" value="Plant_Cytochrome_P450_Monoox"/>
</dbReference>
<keyword evidence="4" id="KW-0408">Iron</keyword>
<dbReference type="Proteomes" id="UP000324897">
    <property type="component" value="Chromosome 1"/>
</dbReference>
<evidence type="ECO:0000256" key="3">
    <source>
        <dbReference type="ARBA" id="ARBA00023002"/>
    </source>
</evidence>
<dbReference type="PANTHER" id="PTHR47947:SF42">
    <property type="entry name" value="OS02G0503700 PROTEIN"/>
    <property type="match status" value="1"/>
</dbReference>
<dbReference type="OrthoDB" id="2789670at2759"/>
<organism evidence="6 7">
    <name type="scientific">Eragrostis curvula</name>
    <name type="common">weeping love grass</name>
    <dbReference type="NCBI Taxonomy" id="38414"/>
    <lineage>
        <taxon>Eukaryota</taxon>
        <taxon>Viridiplantae</taxon>
        <taxon>Streptophyta</taxon>
        <taxon>Embryophyta</taxon>
        <taxon>Tracheophyta</taxon>
        <taxon>Spermatophyta</taxon>
        <taxon>Magnoliopsida</taxon>
        <taxon>Liliopsida</taxon>
        <taxon>Poales</taxon>
        <taxon>Poaceae</taxon>
        <taxon>PACMAD clade</taxon>
        <taxon>Chloridoideae</taxon>
        <taxon>Eragrostideae</taxon>
        <taxon>Eragrostidinae</taxon>
        <taxon>Eragrostis</taxon>
    </lineage>
</organism>
<keyword evidence="5" id="KW-1133">Transmembrane helix</keyword>
<evidence type="ECO:0000313" key="6">
    <source>
        <dbReference type="EMBL" id="TVU30227.1"/>
    </source>
</evidence>
<dbReference type="InterPro" id="IPR001128">
    <property type="entry name" value="Cyt_P450"/>
</dbReference>
<dbReference type="GO" id="GO:0004497">
    <property type="term" value="F:monooxygenase activity"/>
    <property type="evidence" value="ECO:0007669"/>
    <property type="project" value="InterPro"/>
</dbReference>
<feature type="transmembrane region" description="Helical" evidence="5">
    <location>
        <begin position="6"/>
        <end position="25"/>
    </location>
</feature>
<evidence type="ECO:0000256" key="2">
    <source>
        <dbReference type="ARBA" id="ARBA00022723"/>
    </source>
</evidence>
<gene>
    <name evidence="6" type="ORF">EJB05_21837</name>
</gene>
<reference evidence="6 7" key="1">
    <citation type="journal article" date="2019" name="Sci. Rep.">
        <title>A high-quality genome of Eragrostis curvula grass provides insights into Poaceae evolution and supports new strategies to enhance forage quality.</title>
        <authorList>
            <person name="Carballo J."/>
            <person name="Santos B.A.C.M."/>
            <person name="Zappacosta D."/>
            <person name="Garbus I."/>
            <person name="Selva J.P."/>
            <person name="Gallo C.A."/>
            <person name="Diaz A."/>
            <person name="Albertini E."/>
            <person name="Caccamo M."/>
            <person name="Echenique V."/>
        </authorList>
    </citation>
    <scope>NUCLEOTIDE SEQUENCE [LARGE SCALE GENOMIC DNA]</scope>
    <source>
        <strain evidence="7">cv. Victoria</strain>
        <tissue evidence="6">Leaf</tissue>
    </source>
</reference>
<evidence type="ECO:0000256" key="5">
    <source>
        <dbReference type="SAM" id="Phobius"/>
    </source>
</evidence>
<dbReference type="Gene3D" id="1.10.630.10">
    <property type="entry name" value="Cytochrome P450"/>
    <property type="match status" value="1"/>
</dbReference>
<evidence type="ECO:0008006" key="8">
    <source>
        <dbReference type="Google" id="ProtNLM"/>
    </source>
</evidence>
<dbReference type="Pfam" id="PF00067">
    <property type="entry name" value="p450"/>
    <property type="match status" value="1"/>
</dbReference>
<keyword evidence="5" id="KW-0812">Transmembrane</keyword>
<proteinExistence type="predicted"/>
<dbReference type="EMBL" id="RWGY01000011">
    <property type="protein sequence ID" value="TVU30227.1"/>
    <property type="molecule type" value="Genomic_DNA"/>
</dbReference>
<evidence type="ECO:0000256" key="4">
    <source>
        <dbReference type="ARBA" id="ARBA00023004"/>
    </source>
</evidence>
<protein>
    <recommendedName>
        <fullName evidence="8">Cytochrome P450</fullName>
    </recommendedName>
</protein>
<keyword evidence="1" id="KW-0349">Heme</keyword>
<dbReference type="InterPro" id="IPR036396">
    <property type="entry name" value="Cyt_P450_sf"/>
</dbReference>
<keyword evidence="7" id="KW-1185">Reference proteome</keyword>
<dbReference type="Gramene" id="TVU30227">
    <property type="protein sequence ID" value="TVU30227"/>
    <property type="gene ID" value="EJB05_21837"/>
</dbReference>
<dbReference type="GO" id="GO:0020037">
    <property type="term" value="F:heme binding"/>
    <property type="evidence" value="ECO:0007669"/>
    <property type="project" value="InterPro"/>
</dbReference>
<dbReference type="PRINTS" id="PR00463">
    <property type="entry name" value="EP450I"/>
</dbReference>
<evidence type="ECO:0000313" key="7">
    <source>
        <dbReference type="Proteomes" id="UP000324897"/>
    </source>
</evidence>
<name>A0A5J9V491_9POAL</name>
<dbReference type="InterPro" id="IPR002401">
    <property type="entry name" value="Cyt_P450_E_grp-I"/>
</dbReference>
<dbReference type="PANTHER" id="PTHR47947">
    <property type="entry name" value="CYTOCHROME P450 82C3-RELATED"/>
    <property type="match status" value="1"/>
</dbReference>